<dbReference type="SUPFAM" id="SSF50978">
    <property type="entry name" value="WD40 repeat-like"/>
    <property type="match status" value="1"/>
</dbReference>
<dbReference type="PROSITE" id="PS50294">
    <property type="entry name" value="WD_REPEATS_REGION"/>
    <property type="match status" value="1"/>
</dbReference>
<dbReference type="SUPFAM" id="SSF81837">
    <property type="entry name" value="BEACH domain"/>
    <property type="match status" value="1"/>
</dbReference>
<dbReference type="Proteomes" id="UP000502823">
    <property type="component" value="Unassembled WGS sequence"/>
</dbReference>
<dbReference type="FunFam" id="1.10.1540.10:FF:000001">
    <property type="entry name" value="neurobeachin isoform X1"/>
    <property type="match status" value="1"/>
</dbReference>
<dbReference type="EMBL" id="BLKM01000601">
    <property type="protein sequence ID" value="GFG36097.1"/>
    <property type="molecule type" value="Genomic_DNA"/>
</dbReference>
<feature type="domain" description="BEACH" evidence="4">
    <location>
        <begin position="148"/>
        <end position="437"/>
    </location>
</feature>
<dbReference type="SUPFAM" id="SSF50729">
    <property type="entry name" value="PH domain-like"/>
    <property type="match status" value="1"/>
</dbReference>
<name>A0A6L2Q2L8_COPFO</name>
<evidence type="ECO:0000313" key="7">
    <source>
        <dbReference type="Proteomes" id="UP000502823"/>
    </source>
</evidence>
<dbReference type="PANTHER" id="PTHR13743">
    <property type="entry name" value="BEIGE/BEACH-RELATED"/>
    <property type="match status" value="1"/>
</dbReference>
<dbReference type="InParanoid" id="A0A6L2Q2L8"/>
<dbReference type="GO" id="GO:0008104">
    <property type="term" value="P:intracellular protein localization"/>
    <property type="evidence" value="ECO:0007669"/>
    <property type="project" value="TreeGrafter"/>
</dbReference>
<reference evidence="7" key="1">
    <citation type="submission" date="2020-01" db="EMBL/GenBank/DDBJ databases">
        <title>Draft genome sequence of the Termite Coptotermes fromosanus.</title>
        <authorList>
            <person name="Itakura S."/>
            <person name="Yosikawa Y."/>
            <person name="Umezawa K."/>
        </authorList>
    </citation>
    <scope>NUCLEOTIDE SEQUENCE [LARGE SCALE GENOMIC DNA]</scope>
</reference>
<dbReference type="Gene3D" id="2.130.10.10">
    <property type="entry name" value="YVTN repeat-like/Quinoprotein amine dehydrogenase"/>
    <property type="match status" value="2"/>
</dbReference>
<dbReference type="SMART" id="SM00320">
    <property type="entry name" value="WD40"/>
    <property type="match status" value="3"/>
</dbReference>
<gene>
    <name evidence="6" type="ORF">Cfor_03670</name>
</gene>
<dbReference type="GO" id="GO:0019901">
    <property type="term" value="F:protein kinase binding"/>
    <property type="evidence" value="ECO:0007669"/>
    <property type="project" value="TreeGrafter"/>
</dbReference>
<evidence type="ECO:0008006" key="8">
    <source>
        <dbReference type="Google" id="ProtNLM"/>
    </source>
</evidence>
<dbReference type="PROSITE" id="PS50082">
    <property type="entry name" value="WD_REPEATS_2"/>
    <property type="match status" value="1"/>
</dbReference>
<dbReference type="InterPro" id="IPR036372">
    <property type="entry name" value="BEACH_dom_sf"/>
</dbReference>
<dbReference type="InterPro" id="IPR001680">
    <property type="entry name" value="WD40_rpt"/>
</dbReference>
<dbReference type="InterPro" id="IPR046851">
    <property type="entry name" value="NBCH_WD40"/>
</dbReference>
<dbReference type="GO" id="GO:0016020">
    <property type="term" value="C:membrane"/>
    <property type="evidence" value="ECO:0007669"/>
    <property type="project" value="TreeGrafter"/>
</dbReference>
<dbReference type="Gene3D" id="1.10.1540.10">
    <property type="entry name" value="BEACH domain"/>
    <property type="match status" value="1"/>
</dbReference>
<evidence type="ECO:0000313" key="6">
    <source>
        <dbReference type="EMBL" id="GFG36097.1"/>
    </source>
</evidence>
<dbReference type="GO" id="GO:0005829">
    <property type="term" value="C:cytosol"/>
    <property type="evidence" value="ECO:0007669"/>
    <property type="project" value="TreeGrafter"/>
</dbReference>
<evidence type="ECO:0000256" key="1">
    <source>
        <dbReference type="ARBA" id="ARBA00022574"/>
    </source>
</evidence>
<feature type="non-terminal residue" evidence="6">
    <location>
        <position position="789"/>
    </location>
</feature>
<keyword evidence="2" id="KW-0677">Repeat</keyword>
<accession>A0A6L2Q2L8</accession>
<proteinExistence type="predicted"/>
<comment type="caution">
    <text evidence="6">The sequence shown here is derived from an EMBL/GenBank/DDBJ whole genome shotgun (WGS) entry which is preliminary data.</text>
</comment>
<protein>
    <recommendedName>
        <fullName evidence="8">BEACH domain-containing protein</fullName>
    </recommendedName>
</protein>
<dbReference type="InterPro" id="IPR036322">
    <property type="entry name" value="WD40_repeat_dom_sf"/>
</dbReference>
<organism evidence="6 7">
    <name type="scientific">Coptotermes formosanus</name>
    <name type="common">Formosan subterranean termite</name>
    <dbReference type="NCBI Taxonomy" id="36987"/>
    <lineage>
        <taxon>Eukaryota</taxon>
        <taxon>Metazoa</taxon>
        <taxon>Ecdysozoa</taxon>
        <taxon>Arthropoda</taxon>
        <taxon>Hexapoda</taxon>
        <taxon>Insecta</taxon>
        <taxon>Pterygota</taxon>
        <taxon>Neoptera</taxon>
        <taxon>Polyneoptera</taxon>
        <taxon>Dictyoptera</taxon>
        <taxon>Blattodea</taxon>
        <taxon>Blattoidea</taxon>
        <taxon>Termitoidae</taxon>
        <taxon>Rhinotermitidae</taxon>
        <taxon>Coptotermes</taxon>
    </lineage>
</organism>
<dbReference type="PROSITE" id="PS51783">
    <property type="entry name" value="PH_BEACH"/>
    <property type="match status" value="1"/>
</dbReference>
<dbReference type="Gene3D" id="2.30.29.30">
    <property type="entry name" value="Pleckstrin-homology domain (PH domain)/Phosphotyrosine-binding domain (PTB)"/>
    <property type="match status" value="1"/>
</dbReference>
<evidence type="ECO:0000256" key="3">
    <source>
        <dbReference type="PROSITE-ProRule" id="PRU00221"/>
    </source>
</evidence>
<dbReference type="Pfam" id="PF02138">
    <property type="entry name" value="Beach"/>
    <property type="match status" value="1"/>
</dbReference>
<feature type="domain" description="BEACH-type PH" evidence="5">
    <location>
        <begin position="10"/>
        <end position="129"/>
    </location>
</feature>
<dbReference type="PROSITE" id="PS50197">
    <property type="entry name" value="BEACH"/>
    <property type="match status" value="1"/>
</dbReference>
<dbReference type="Pfam" id="PF14844">
    <property type="entry name" value="PH_BEACH"/>
    <property type="match status" value="1"/>
</dbReference>
<keyword evidence="1 3" id="KW-0853">WD repeat</keyword>
<dbReference type="InterPro" id="IPR000409">
    <property type="entry name" value="BEACH_dom"/>
</dbReference>
<dbReference type="CDD" id="cd01201">
    <property type="entry name" value="PH_BEACH"/>
    <property type="match status" value="1"/>
</dbReference>
<evidence type="ECO:0000259" key="4">
    <source>
        <dbReference type="PROSITE" id="PS50197"/>
    </source>
</evidence>
<dbReference type="InterPro" id="IPR011993">
    <property type="entry name" value="PH-like_dom_sf"/>
</dbReference>
<evidence type="ECO:0000259" key="5">
    <source>
        <dbReference type="PROSITE" id="PS51783"/>
    </source>
</evidence>
<dbReference type="InterPro" id="IPR050865">
    <property type="entry name" value="BEACH_Domain"/>
</dbReference>
<dbReference type="InterPro" id="IPR023362">
    <property type="entry name" value="PH-BEACH_dom"/>
</dbReference>
<dbReference type="Pfam" id="PF20426">
    <property type="entry name" value="NBCH_WD40"/>
    <property type="match status" value="1"/>
</dbReference>
<feature type="repeat" description="WD" evidence="3">
    <location>
        <begin position="731"/>
        <end position="762"/>
    </location>
</feature>
<dbReference type="CDD" id="cd06071">
    <property type="entry name" value="Beach"/>
    <property type="match status" value="1"/>
</dbReference>
<keyword evidence="7" id="KW-1185">Reference proteome</keyword>
<dbReference type="InterPro" id="IPR015943">
    <property type="entry name" value="WD40/YVTN_repeat-like_dom_sf"/>
</dbReference>
<dbReference type="AlphaFoldDB" id="A0A6L2Q2L8"/>
<dbReference type="OrthoDB" id="26681at2759"/>
<evidence type="ECO:0000256" key="2">
    <source>
        <dbReference type="ARBA" id="ARBA00022737"/>
    </source>
</evidence>
<dbReference type="SMART" id="SM01026">
    <property type="entry name" value="Beach"/>
    <property type="match status" value="1"/>
</dbReference>
<sequence>MTPSEPEVRSPTGVSDLPLGTDRILNLRPYRGTDLSRRLPTVTSSFAGPDTATGYVSLKFRVVVLVILGVLKYCDHLHGKWYFSEVRAIFSRRYLLQNVAIEIFLASRTSILFAFPDQATVKKVIKALPRVGVGIKYGIPQTRRASMMSPRQLMRNSNMTQKWQRREISNFEYLMFLNTIAGRTYNDLNQYPVFPWVLTNYDTKELDLSLPSNYRDLSKPIGALNPSRRAYFEERYNSWEHDSIPPFHYGTHYSTAAFVLNWLIRVEPMTTMFLALQGGKFDHPNRLFSSVALSWKNCQRDTSDVKELIPEFFFLPEMFVNANRYRLGQHEDGTAVGDIELPPWASSPEEFVRINRMALESEFVSCQLHQWIDLIFGYKQRGPEAVRATNLFYYLTYEGNVDMENISDPVMKEAIENQIRNFGQTPSQLLMEPHPPRSSAMHLSPMMFSSVPEDVCMTMKFLSNSPVCHISANTYPQLPLPSVVTVTTSQQFAVNRWNSSYAASVQSPSYADTPQTPVANLPLSMDPVLSQTGNSSNPAQRRHLGDNFSQKIRIRSNCFVTTVDSRFLVACGFWDNSFRVFSTETAKIVQIIFGHYGVVTCLSRSECNITSDCYIASGSADCTVLLWHWNARTQTIVGEGEVPTPRATLTGHEQPVSSVVISAELGLVVSGSHNGPVLVHTTFGDLLRSLEPPSGFLSPENIAMSREGVIVVNYERGHVAAFTINGKRLRHESHNDNLQCLLLSRDGEYLMTGGDKGIVEVWRTFSLALLYAFPACDSSVRSLALSHDQ</sequence>
<dbReference type="PANTHER" id="PTHR13743:SF162">
    <property type="entry name" value="NEUROBEACHIN"/>
    <property type="match status" value="1"/>
</dbReference>